<dbReference type="Pfam" id="PF08495">
    <property type="entry name" value="FIST"/>
    <property type="match status" value="1"/>
</dbReference>
<dbReference type="AlphaFoldDB" id="A0A3B1DPU1"/>
<evidence type="ECO:0000313" key="3">
    <source>
        <dbReference type="EMBL" id="VAX33735.1"/>
    </source>
</evidence>
<reference evidence="3" key="1">
    <citation type="submission" date="2018-06" db="EMBL/GenBank/DDBJ databases">
        <authorList>
            <person name="Zhirakovskaya E."/>
        </authorList>
    </citation>
    <scope>NUCLEOTIDE SEQUENCE</scope>
</reference>
<protein>
    <recommendedName>
        <fullName evidence="4">FIST N domain protein</fullName>
    </recommendedName>
</protein>
<dbReference type="EMBL" id="UOGF01000119">
    <property type="protein sequence ID" value="VAX33735.1"/>
    <property type="molecule type" value="Genomic_DNA"/>
</dbReference>
<dbReference type="Pfam" id="PF10442">
    <property type="entry name" value="FIST_C"/>
    <property type="match status" value="1"/>
</dbReference>
<dbReference type="InterPro" id="IPR013702">
    <property type="entry name" value="FIST_domain_N"/>
</dbReference>
<dbReference type="InterPro" id="IPR019494">
    <property type="entry name" value="FIST_C"/>
</dbReference>
<dbReference type="PANTHER" id="PTHR40252">
    <property type="entry name" value="BLR0328 PROTEIN"/>
    <property type="match status" value="1"/>
</dbReference>
<organism evidence="3">
    <name type="scientific">hydrothermal vent metagenome</name>
    <dbReference type="NCBI Taxonomy" id="652676"/>
    <lineage>
        <taxon>unclassified sequences</taxon>
        <taxon>metagenomes</taxon>
        <taxon>ecological metagenomes</taxon>
    </lineage>
</organism>
<gene>
    <name evidence="3" type="ORF">MNBD_NITROSPIRAE01-871</name>
</gene>
<evidence type="ECO:0000259" key="2">
    <source>
        <dbReference type="SMART" id="SM01204"/>
    </source>
</evidence>
<accession>A0A3B1DPU1</accession>
<dbReference type="PANTHER" id="PTHR40252:SF2">
    <property type="entry name" value="BLR0328 PROTEIN"/>
    <property type="match status" value="1"/>
</dbReference>
<name>A0A3B1DPU1_9ZZZZ</name>
<proteinExistence type="predicted"/>
<sequence length="396" mass="41850">MKTATAWATETSFDAIQNAYRRLLKELGDEPSTLVVSFSVNYDPNLVLKAIRELSPNVPVQGASSCLGAMTQDGFHSNKGSGLSFFGILDPEGSYGVSASIIADDAKQAAKDALEQALVAANCAGEVPAMIWLTAAPGFEERLMEGIAEVVGDGVPIAGGSSADNTVTGEWKQFSGDTVYDNAVVVGAMFPSTEIMFAFHSGYEPTGNKGKVTKIAGRTLSEIDHRPAAEVYNEWTSGLISKEIAAGGSILAATSLHPLGRVAGHIGKIPYFQLTHPNAVLEKGALSLFTDLAIDDEIVLMQGSVDSLVSRAARVASSAKEMNPLKSSEIAGALIIYCAGCMLTVKDKIDEVVHGLKEELPDTPFMGSFTFGEQGCFVGGENRHGNLMISVLLFTY</sequence>
<evidence type="ECO:0000259" key="1">
    <source>
        <dbReference type="SMART" id="SM00897"/>
    </source>
</evidence>
<feature type="domain" description="FIST" evidence="1">
    <location>
        <begin position="30"/>
        <end position="227"/>
    </location>
</feature>
<dbReference type="SMART" id="SM00897">
    <property type="entry name" value="FIST"/>
    <property type="match status" value="1"/>
</dbReference>
<dbReference type="SMART" id="SM01204">
    <property type="entry name" value="FIST_C"/>
    <property type="match status" value="1"/>
</dbReference>
<evidence type="ECO:0008006" key="4">
    <source>
        <dbReference type="Google" id="ProtNLM"/>
    </source>
</evidence>
<feature type="domain" description="FIST C-domain" evidence="2">
    <location>
        <begin position="228"/>
        <end position="377"/>
    </location>
</feature>